<organism evidence="1 2">
    <name type="scientific">Kitasatospora saccharophila</name>
    <dbReference type="NCBI Taxonomy" id="407973"/>
    <lineage>
        <taxon>Bacteria</taxon>
        <taxon>Bacillati</taxon>
        <taxon>Actinomycetota</taxon>
        <taxon>Actinomycetes</taxon>
        <taxon>Kitasatosporales</taxon>
        <taxon>Streptomycetaceae</taxon>
        <taxon>Kitasatospora</taxon>
    </lineage>
</organism>
<dbReference type="Proteomes" id="UP001500897">
    <property type="component" value="Unassembled WGS sequence"/>
</dbReference>
<gene>
    <name evidence="1" type="ORF">GCM10009759_03700</name>
</gene>
<comment type="caution">
    <text evidence="1">The sequence shown here is derived from an EMBL/GenBank/DDBJ whole genome shotgun (WGS) entry which is preliminary data.</text>
</comment>
<reference evidence="1 2" key="1">
    <citation type="journal article" date="2019" name="Int. J. Syst. Evol. Microbiol.">
        <title>The Global Catalogue of Microorganisms (GCM) 10K type strain sequencing project: providing services to taxonomists for standard genome sequencing and annotation.</title>
        <authorList>
            <consortium name="The Broad Institute Genomics Platform"/>
            <consortium name="The Broad Institute Genome Sequencing Center for Infectious Disease"/>
            <person name="Wu L."/>
            <person name="Ma J."/>
        </authorList>
    </citation>
    <scope>NUCLEOTIDE SEQUENCE [LARGE SCALE GENOMIC DNA]</scope>
    <source>
        <strain evidence="1 2">JCM 14559</strain>
    </source>
</reference>
<dbReference type="RefSeq" id="WP_344549887.1">
    <property type="nucleotide sequence ID" value="NZ_BAAANS010000002.1"/>
</dbReference>
<name>A0ABN2W6M9_9ACTN</name>
<protein>
    <recommendedName>
        <fullName evidence="3">PucR-like helix-turn-helix protein</fullName>
    </recommendedName>
</protein>
<accession>A0ABN2W6M9</accession>
<proteinExistence type="predicted"/>
<evidence type="ECO:0000313" key="1">
    <source>
        <dbReference type="EMBL" id="GAA2084560.1"/>
    </source>
</evidence>
<dbReference type="EMBL" id="BAAANS010000002">
    <property type="protein sequence ID" value="GAA2084560.1"/>
    <property type="molecule type" value="Genomic_DNA"/>
</dbReference>
<sequence length="316" mass="33411">MTIGALLAWLDSEPPRPIGPDPSPVPSAATTPYQGERLFDRLLAAHRGVLIDPDVIRRCPAGDTTLPLVVFVRAVRRSKLPCVLLNPDGADGIGPAHAGLPEGWHVLDADLRDGHAAVRAAAEAGGLPVDGLLAVTVPETTPRLAGSTAVFASQGGWMIGPPVRRNPLTATETHMIAAIAEGRQQDSIVSQMAPENRWFPNTFSRSVHPRGYTDIFHMLGRSVVDGFLDPAPIVRAAPWDLDRMEADFPALFARCIATSTAAVAAERRVTRGTVHKRLSHGYAALGARGHRNALVLALGLGIVPDSAVPPATTPTG</sequence>
<evidence type="ECO:0008006" key="3">
    <source>
        <dbReference type="Google" id="ProtNLM"/>
    </source>
</evidence>
<evidence type="ECO:0000313" key="2">
    <source>
        <dbReference type="Proteomes" id="UP001500897"/>
    </source>
</evidence>
<keyword evidence="2" id="KW-1185">Reference proteome</keyword>